<comment type="similarity">
    <text evidence="1">Belongs to the LysR transcriptional regulatory family.</text>
</comment>
<evidence type="ECO:0000256" key="1">
    <source>
        <dbReference type="ARBA" id="ARBA00009437"/>
    </source>
</evidence>
<dbReference type="InterPro" id="IPR036388">
    <property type="entry name" value="WH-like_DNA-bd_sf"/>
</dbReference>
<dbReference type="PANTHER" id="PTHR30126:SF98">
    <property type="entry name" value="HTH-TYPE TRANSCRIPTIONAL ACTIVATOR BAUR"/>
    <property type="match status" value="1"/>
</dbReference>
<keyword evidence="7" id="KW-1185">Reference proteome</keyword>
<sequence length="298" mass="32770">MMTESENSLIERDLKGLRIFRVAANSGGFSAAEQRLRMSRATISRRIKEVEEKLGTSLCTRGPQGFELTEAGKAVLRLTSEALDALERIKPSVDALRGRVSGDLAIGIADNAFSNPDCRVSNALKLLLETVSDMHLEVKTLPLTELSRALHERQIHIAIQGVHARSPSLRYIELFDEHHFIYAPCDTHGLDVQLPLINRIGQPFITDALTLHGFLPGPDATGLDSIALLLRTGQYCGLLPQHYADLLPQSWGLGVVPGSPRFTVKFCAVTDSNRPLTPSGTRFLELLEMMHSSPLISE</sequence>
<dbReference type="PANTHER" id="PTHR30126">
    <property type="entry name" value="HTH-TYPE TRANSCRIPTIONAL REGULATOR"/>
    <property type="match status" value="1"/>
</dbReference>
<keyword evidence="4" id="KW-0804">Transcription</keyword>
<protein>
    <submittedName>
        <fullName evidence="6">Hth-type transcriptional regulator benm</fullName>
    </submittedName>
</protein>
<dbReference type="InterPro" id="IPR005119">
    <property type="entry name" value="LysR_subst-bd"/>
</dbReference>
<organism evidence="6 7">
    <name type="scientific">Plesiomonas shigelloides 302-73</name>
    <dbReference type="NCBI Taxonomy" id="1315976"/>
    <lineage>
        <taxon>Bacteria</taxon>
        <taxon>Pseudomonadati</taxon>
        <taxon>Pseudomonadota</taxon>
        <taxon>Gammaproteobacteria</taxon>
        <taxon>Enterobacterales</taxon>
        <taxon>Enterobacteriaceae</taxon>
        <taxon>Plesiomonas</taxon>
    </lineage>
</organism>
<dbReference type="GO" id="GO:0000976">
    <property type="term" value="F:transcription cis-regulatory region binding"/>
    <property type="evidence" value="ECO:0007669"/>
    <property type="project" value="TreeGrafter"/>
</dbReference>
<feature type="domain" description="HTH lysR-type" evidence="5">
    <location>
        <begin position="12"/>
        <end position="69"/>
    </location>
</feature>
<dbReference type="Gene3D" id="1.10.10.10">
    <property type="entry name" value="Winged helix-like DNA-binding domain superfamily/Winged helix DNA-binding domain"/>
    <property type="match status" value="1"/>
</dbReference>
<dbReference type="PATRIC" id="fig|1315976.3.peg.361"/>
<gene>
    <name evidence="6" type="ORF">PLESHI_01907</name>
</gene>
<dbReference type="Pfam" id="PF00126">
    <property type="entry name" value="HTH_1"/>
    <property type="match status" value="1"/>
</dbReference>
<evidence type="ECO:0000256" key="2">
    <source>
        <dbReference type="ARBA" id="ARBA00023015"/>
    </source>
</evidence>
<dbReference type="GO" id="GO:0003700">
    <property type="term" value="F:DNA-binding transcription factor activity"/>
    <property type="evidence" value="ECO:0007669"/>
    <property type="project" value="InterPro"/>
</dbReference>
<evidence type="ECO:0000256" key="4">
    <source>
        <dbReference type="ARBA" id="ARBA00023163"/>
    </source>
</evidence>
<evidence type="ECO:0000256" key="3">
    <source>
        <dbReference type="ARBA" id="ARBA00023125"/>
    </source>
</evidence>
<evidence type="ECO:0000313" key="7">
    <source>
        <dbReference type="Proteomes" id="UP000014012"/>
    </source>
</evidence>
<evidence type="ECO:0000313" key="6">
    <source>
        <dbReference type="EMBL" id="EON90244.1"/>
    </source>
</evidence>
<dbReference type="HOGENOM" id="CLU_039613_0_0_6"/>
<dbReference type="SUPFAM" id="SSF53850">
    <property type="entry name" value="Periplasmic binding protein-like II"/>
    <property type="match status" value="1"/>
</dbReference>
<dbReference type="PROSITE" id="PS50931">
    <property type="entry name" value="HTH_LYSR"/>
    <property type="match status" value="1"/>
</dbReference>
<keyword evidence="2" id="KW-0805">Transcription regulation</keyword>
<dbReference type="InterPro" id="IPR036390">
    <property type="entry name" value="WH_DNA-bd_sf"/>
</dbReference>
<reference evidence="6 7" key="1">
    <citation type="journal article" date="2013" name="Genome Announc.">
        <title>Genome Sequence of Plesiomonas shigelloides Strain 302-73 (Serotype O1).</title>
        <authorList>
            <person name="Pique N."/>
            <person name="Aquilini E."/>
            <person name="Alioto T."/>
            <person name="Minana-Galbis D."/>
            <person name="Tomas J.M."/>
        </authorList>
    </citation>
    <scope>NUCLEOTIDE SEQUENCE [LARGE SCALE GENOMIC DNA]</scope>
    <source>
        <strain evidence="6 7">302-73</strain>
    </source>
</reference>
<dbReference type="InterPro" id="IPR000847">
    <property type="entry name" value="LysR_HTH_N"/>
</dbReference>
<dbReference type="Pfam" id="PF03466">
    <property type="entry name" value="LysR_substrate"/>
    <property type="match status" value="1"/>
</dbReference>
<accession>R8AV66</accession>
<proteinExistence type="inferred from homology"/>
<dbReference type="EMBL" id="AQQO01000021">
    <property type="protein sequence ID" value="EON90244.1"/>
    <property type="molecule type" value="Genomic_DNA"/>
</dbReference>
<name>R8AV66_PLESH</name>
<dbReference type="SUPFAM" id="SSF46785">
    <property type="entry name" value="Winged helix' DNA-binding domain"/>
    <property type="match status" value="1"/>
</dbReference>
<evidence type="ECO:0000259" key="5">
    <source>
        <dbReference type="PROSITE" id="PS50931"/>
    </source>
</evidence>
<dbReference type="Proteomes" id="UP000014012">
    <property type="component" value="Unassembled WGS sequence"/>
</dbReference>
<comment type="caution">
    <text evidence="6">The sequence shown here is derived from an EMBL/GenBank/DDBJ whole genome shotgun (WGS) entry which is preliminary data.</text>
</comment>
<dbReference type="AlphaFoldDB" id="R8AV66"/>
<keyword evidence="3" id="KW-0238">DNA-binding</keyword>